<dbReference type="Pfam" id="PF16185">
    <property type="entry name" value="MTABC_N"/>
    <property type="match status" value="1"/>
</dbReference>
<dbReference type="Proteomes" id="UP000046395">
    <property type="component" value="Unassembled WGS sequence"/>
</dbReference>
<feature type="transmembrane region" description="Helical" evidence="5">
    <location>
        <begin position="176"/>
        <end position="200"/>
    </location>
</feature>
<evidence type="ECO:0000313" key="8">
    <source>
        <dbReference type="Proteomes" id="UP000046395"/>
    </source>
</evidence>
<dbReference type="Pfam" id="PF00102">
    <property type="entry name" value="Y_phosphatase"/>
    <property type="match status" value="1"/>
</dbReference>
<dbReference type="PROSITE" id="PS50055">
    <property type="entry name" value="TYR_PHOSPHATASE_PTP"/>
    <property type="match status" value="1"/>
</dbReference>
<feature type="transmembrane region" description="Helical" evidence="5">
    <location>
        <begin position="138"/>
        <end position="156"/>
    </location>
</feature>
<keyword evidence="4" id="KW-1278">Translocase</keyword>
<reference evidence="9" key="1">
    <citation type="submission" date="2019-12" db="UniProtKB">
        <authorList>
            <consortium name="WormBaseParasite"/>
        </authorList>
    </citation>
    <scope>IDENTIFICATION</scope>
</reference>
<evidence type="ECO:0000259" key="7">
    <source>
        <dbReference type="PROSITE" id="PS50056"/>
    </source>
</evidence>
<evidence type="ECO:0000256" key="4">
    <source>
        <dbReference type="ARBA" id="ARBA00022967"/>
    </source>
</evidence>
<keyword evidence="5" id="KW-0472">Membrane</keyword>
<proteinExistence type="predicted"/>
<dbReference type="SMART" id="SM00404">
    <property type="entry name" value="PTPc_motif"/>
    <property type="match status" value="1"/>
</dbReference>
<dbReference type="SMART" id="SM00194">
    <property type="entry name" value="PTPc"/>
    <property type="match status" value="1"/>
</dbReference>
<dbReference type="PROSITE" id="PS50056">
    <property type="entry name" value="TYR_PHOSPHATASE_2"/>
    <property type="match status" value="1"/>
</dbReference>
<feature type="transmembrane region" description="Helical" evidence="5">
    <location>
        <begin position="23"/>
        <end position="44"/>
    </location>
</feature>
<dbReference type="STRING" id="70415.A0A5S6QMC0"/>
<evidence type="ECO:0000256" key="3">
    <source>
        <dbReference type="ARBA" id="ARBA00022475"/>
    </source>
</evidence>
<organism evidence="8 9">
    <name type="scientific">Trichuris muris</name>
    <name type="common">Mouse whipworm</name>
    <dbReference type="NCBI Taxonomy" id="70415"/>
    <lineage>
        <taxon>Eukaryota</taxon>
        <taxon>Metazoa</taxon>
        <taxon>Ecdysozoa</taxon>
        <taxon>Nematoda</taxon>
        <taxon>Enoplea</taxon>
        <taxon>Dorylaimia</taxon>
        <taxon>Trichinellida</taxon>
        <taxon>Trichuridae</taxon>
        <taxon>Trichuris</taxon>
    </lineage>
</organism>
<dbReference type="InterPro" id="IPR000242">
    <property type="entry name" value="PTP_cat"/>
</dbReference>
<dbReference type="InterPro" id="IPR032410">
    <property type="entry name" value="ABCB6_N"/>
</dbReference>
<dbReference type="PROSITE" id="PS00383">
    <property type="entry name" value="TYR_PHOSPHATASE_1"/>
    <property type="match status" value="1"/>
</dbReference>
<feature type="transmembrane region" description="Helical" evidence="5">
    <location>
        <begin position="65"/>
        <end position="86"/>
    </location>
</feature>
<feature type="transmembrane region" description="Helical" evidence="5">
    <location>
        <begin position="98"/>
        <end position="118"/>
    </location>
</feature>
<evidence type="ECO:0000256" key="2">
    <source>
        <dbReference type="ARBA" id="ARBA00022448"/>
    </source>
</evidence>
<dbReference type="InterPro" id="IPR003595">
    <property type="entry name" value="Tyr_Pase_cat"/>
</dbReference>
<keyword evidence="5" id="KW-0812">Transmembrane</keyword>
<evidence type="ECO:0000313" key="9">
    <source>
        <dbReference type="WBParaSite" id="TMUE_2000008309.1"/>
    </source>
</evidence>
<dbReference type="GO" id="GO:0004725">
    <property type="term" value="F:protein tyrosine phosphatase activity"/>
    <property type="evidence" value="ECO:0007669"/>
    <property type="project" value="InterPro"/>
</dbReference>
<evidence type="ECO:0000256" key="5">
    <source>
        <dbReference type="SAM" id="Phobius"/>
    </source>
</evidence>
<dbReference type="SUPFAM" id="SSF52799">
    <property type="entry name" value="(Phosphotyrosine protein) phosphatases II"/>
    <property type="match status" value="1"/>
</dbReference>
<dbReference type="InterPro" id="IPR016130">
    <property type="entry name" value="Tyr_Pase_AS"/>
</dbReference>
<comment type="subcellular location">
    <subcellularLocation>
        <location evidence="1">Cell membrane</location>
        <topology evidence="1">Multi-pass membrane protein</topology>
    </subcellularLocation>
</comment>
<keyword evidence="3" id="KW-1003">Cell membrane</keyword>
<dbReference type="WBParaSite" id="TMUE_2000008309.1">
    <property type="protein sequence ID" value="TMUE_2000008309.1"/>
    <property type="gene ID" value="WBGene00300211"/>
</dbReference>
<keyword evidence="8" id="KW-1185">Reference proteome</keyword>
<sequence length="478" mass="54876">MQYCPPNVTFYTVWYDKGFNGCFIDTIIAVTLGFMMLIFGNAELCMYVRYSSRLDVRLLSRTPPLYIVQVFLTVMLILAPILWSLLRYAYGLPFYGYNVLYNVAFVYNWAVSLLLLYLERYYDLPSPPTRGHSVTLNIFWGSSLALESLLFVNFNGKRWFFLLEDSEDRVFLCIFVVKWLLLLILFILGMMAPGVVSSLARGLFEYKRLNESVLQYGSSDVTESAGTSDFPIFSRGKLREELNGKQMLLELAKTDAGTEVDEEILYIATQGPLANTVGDFWQMVWEQRVHTIVMLTDVQESGVEKCFCYWPEIDQSQEHNKLIVSCIRLEHAGRYDLREFCLINMDTQQEMNVTQLCFTAWPDHGVPSRPQLFLEFLEVVSKVKPDNLLLCATLAENDVGKAPPTLVHCSAGIGRTGVYILVFALMRMIEANLSLRPIELVRCLRNQRMGMVQTEEQFLFACDTALTYGEKRLLRHKP</sequence>
<dbReference type="PANTHER" id="PTHR45706">
    <property type="entry name" value="TYROSINE-PROTEIN PHOSPHATASE"/>
    <property type="match status" value="1"/>
</dbReference>
<accession>A0A5S6QMC0</accession>
<dbReference type="Gene3D" id="3.90.190.10">
    <property type="entry name" value="Protein tyrosine phosphatase superfamily"/>
    <property type="match status" value="1"/>
</dbReference>
<dbReference type="GO" id="GO:0005886">
    <property type="term" value="C:plasma membrane"/>
    <property type="evidence" value="ECO:0007669"/>
    <property type="project" value="UniProtKB-SubCell"/>
</dbReference>
<dbReference type="AlphaFoldDB" id="A0A5S6QMC0"/>
<feature type="domain" description="Tyrosine specific protein phosphatases" evidence="7">
    <location>
        <begin position="374"/>
        <end position="459"/>
    </location>
</feature>
<dbReference type="InterPro" id="IPR000387">
    <property type="entry name" value="Tyr_Pase_dom"/>
</dbReference>
<dbReference type="PRINTS" id="PR00700">
    <property type="entry name" value="PRTYPHPHTASE"/>
</dbReference>
<keyword evidence="5" id="KW-1133">Transmembrane helix</keyword>
<protein>
    <submittedName>
        <fullName evidence="9">Uncharacterized protein</fullName>
    </submittedName>
</protein>
<feature type="domain" description="Tyrosine-protein phosphatase" evidence="6">
    <location>
        <begin position="234"/>
        <end position="468"/>
    </location>
</feature>
<evidence type="ECO:0000256" key="1">
    <source>
        <dbReference type="ARBA" id="ARBA00004651"/>
    </source>
</evidence>
<name>A0A5S6QMC0_TRIMR</name>
<dbReference type="InterPro" id="IPR029021">
    <property type="entry name" value="Prot-tyrosine_phosphatase-like"/>
</dbReference>
<keyword evidence="2" id="KW-0813">Transport</keyword>
<dbReference type="PANTHER" id="PTHR45706:SF4">
    <property type="entry name" value="TYROSINE-PROTEIN PHOSPHATASE"/>
    <property type="match status" value="1"/>
</dbReference>
<evidence type="ECO:0000259" key="6">
    <source>
        <dbReference type="PROSITE" id="PS50055"/>
    </source>
</evidence>